<dbReference type="AlphaFoldDB" id="A0A8C2WNW9"/>
<dbReference type="Proteomes" id="UP000694565">
    <property type="component" value="Unplaced"/>
</dbReference>
<organism evidence="1 2">
    <name type="scientific">Cyclopterus lumpus</name>
    <name type="common">Lumpsucker</name>
    <dbReference type="NCBI Taxonomy" id="8103"/>
    <lineage>
        <taxon>Eukaryota</taxon>
        <taxon>Metazoa</taxon>
        <taxon>Chordata</taxon>
        <taxon>Craniata</taxon>
        <taxon>Vertebrata</taxon>
        <taxon>Euteleostomi</taxon>
        <taxon>Actinopterygii</taxon>
        <taxon>Neopterygii</taxon>
        <taxon>Teleostei</taxon>
        <taxon>Neoteleostei</taxon>
        <taxon>Acanthomorphata</taxon>
        <taxon>Eupercaria</taxon>
        <taxon>Perciformes</taxon>
        <taxon>Cottioidei</taxon>
        <taxon>Cottales</taxon>
        <taxon>Cyclopteridae</taxon>
        <taxon>Cyclopterus</taxon>
    </lineage>
</organism>
<evidence type="ECO:0000313" key="1">
    <source>
        <dbReference type="Ensembl" id="ENSCLMP00005004391.1"/>
    </source>
</evidence>
<dbReference type="Ensembl" id="ENSCLMT00005004732.1">
    <property type="protein sequence ID" value="ENSCLMP00005004391.1"/>
    <property type="gene ID" value="ENSCLMG00005002428.1"/>
</dbReference>
<sequence>MSRVKGSAAAVYVLLFTAYSKEEKNKLGHYFKQGFPLEAHLFCEVNRPLVAFPFRSTPVHVTHKCANLRCTDGIAVIMPLSQKKNRYESNFLK</sequence>
<protein>
    <submittedName>
        <fullName evidence="1">Uncharacterized protein</fullName>
    </submittedName>
</protein>
<name>A0A8C2WNW9_CYCLU</name>
<keyword evidence="2" id="KW-1185">Reference proteome</keyword>
<accession>A0A8C2WNW9</accession>
<reference evidence="1" key="1">
    <citation type="submission" date="2025-08" db="UniProtKB">
        <authorList>
            <consortium name="Ensembl"/>
        </authorList>
    </citation>
    <scope>IDENTIFICATION</scope>
</reference>
<evidence type="ECO:0000313" key="2">
    <source>
        <dbReference type="Proteomes" id="UP000694565"/>
    </source>
</evidence>
<proteinExistence type="predicted"/>
<reference evidence="1" key="2">
    <citation type="submission" date="2025-09" db="UniProtKB">
        <authorList>
            <consortium name="Ensembl"/>
        </authorList>
    </citation>
    <scope>IDENTIFICATION</scope>
</reference>